<name>U2F9K0_9BACT</name>
<dbReference type="Proteomes" id="UP000016627">
    <property type="component" value="Unassembled WGS sequence"/>
</dbReference>
<evidence type="ECO:0008006" key="3">
    <source>
        <dbReference type="Google" id="ProtNLM"/>
    </source>
</evidence>
<comment type="caution">
    <text evidence="1">The sequence shown here is derived from an EMBL/GenBank/DDBJ whole genome shotgun (WGS) entry which is preliminary data.</text>
</comment>
<proteinExistence type="predicted"/>
<dbReference type="AlphaFoldDB" id="U2F9K0"/>
<dbReference type="GO" id="GO:0015774">
    <property type="term" value="P:polysaccharide transport"/>
    <property type="evidence" value="ECO:0007669"/>
    <property type="project" value="InterPro"/>
</dbReference>
<evidence type="ECO:0000313" key="1">
    <source>
        <dbReference type="EMBL" id="ERJ26987.1"/>
    </source>
</evidence>
<dbReference type="RefSeq" id="WP_021090334.1">
    <property type="nucleotide sequence ID" value="NZ_ANNI01000001.1"/>
</dbReference>
<reference evidence="1 2" key="1">
    <citation type="journal article" date="2013" name="BMC Genomics">
        <title>Comparative genomics of Campylobacter concisus isolates reveals genetic diversity and provides insights into disease association.</title>
        <authorList>
            <person name="Deshpande N.P."/>
            <person name="Kaakoush N.O."/>
            <person name="Wilkins M.R."/>
            <person name="Mitchell H.M."/>
        </authorList>
    </citation>
    <scope>NUCLEOTIDE SEQUENCE [LARGE SCALE GENOMIC DNA]</scope>
    <source>
        <strain evidence="1 2">ATCC 51562</strain>
    </source>
</reference>
<protein>
    <recommendedName>
        <fullName evidence="3">Capsule polysaccharide biosynthesis protein</fullName>
    </recommendedName>
</protein>
<dbReference type="PATRIC" id="fig|1242969.3.peg.163"/>
<dbReference type="Pfam" id="PF05159">
    <property type="entry name" value="Capsule_synth"/>
    <property type="match status" value="1"/>
</dbReference>
<accession>U2F9K0</accession>
<evidence type="ECO:0000313" key="2">
    <source>
        <dbReference type="Proteomes" id="UP000016627"/>
    </source>
</evidence>
<dbReference type="eggNOG" id="COG0438">
    <property type="taxonomic scope" value="Bacteria"/>
</dbReference>
<organism evidence="1 2">
    <name type="scientific">Campylobacter concisus ATCC 51562</name>
    <dbReference type="NCBI Taxonomy" id="1242969"/>
    <lineage>
        <taxon>Bacteria</taxon>
        <taxon>Pseudomonadati</taxon>
        <taxon>Campylobacterota</taxon>
        <taxon>Epsilonproteobacteria</taxon>
        <taxon>Campylobacterales</taxon>
        <taxon>Campylobacteraceae</taxon>
        <taxon>Campylobacter</taxon>
    </lineage>
</organism>
<dbReference type="EMBL" id="ANNI01000001">
    <property type="protein sequence ID" value="ERJ26987.1"/>
    <property type="molecule type" value="Genomic_DNA"/>
</dbReference>
<dbReference type="GO" id="GO:0000271">
    <property type="term" value="P:polysaccharide biosynthetic process"/>
    <property type="evidence" value="ECO:0007669"/>
    <property type="project" value="InterPro"/>
</dbReference>
<dbReference type="InterPro" id="IPR007833">
    <property type="entry name" value="Capsule_polysaccharide_synth"/>
</dbReference>
<sequence>MIIVRVLLSLIKQYLLNIFNKKVNINLNTNEKNFIDLLKKECIFENTSKNRILMEGDLIKVGPNYFFRLLSLANLFNKTYNLSIDIVFNGFKNNSLKEINMCKKLGLSNFIFTKNIFSIKLLFLSYFKSVFVYFKYMHSNMELKKLRYINIKIGDFIIDSYLKSYGIDYSSTYKDSKVFKLIFESIYLINFYNKIIDPNIYKIIIVTHTQYAQYGILARVAYTKSIQVIETTDAVLLLSNSLNNDKIKYPSYHSSLRSMIKARILNLKDKEEFIKNSKINLDARLSGEFKQHDLVAAYSNKKIYSDFELRHILKINNKNPFVFILAHVFSDAPLSLGENMLFSDYYDWLIFTIKQASLNKDINWIVKPHPSSYVYKEDGIVKKIISDLKLDNIFLSPEDFNTSSMQNLAKAIVTARGTAGIEYSCFGIPVILSGDTFYSGFGFTIEPNSKIEYGQILNQLLDIDRLSQKKISDALLVYGIFVDLCNLENDPIITSEVLNNVWGTNGHKVDIDKAYSVINNNIMKFGVSSWSHLKLANSVNI</sequence>
<gene>
    <name evidence="1" type="ORF">ATCC51562_1145</name>
</gene>